<sequence length="128" mass="14295">MACDLTNGWVPFGSNCYKLNTQTRKSWSAARHDCVQEGGDLVSITSEEENTYVAEAMGPTHLDLWIGLSTLDGVFKWVDKTDTTFSNYGPGWPRNTEGSWDCGQIFTGRSCSILMFLILVHRSSQHVL</sequence>
<dbReference type="InterPro" id="IPR050111">
    <property type="entry name" value="C-type_lectin/snaclec_domain"/>
</dbReference>
<dbReference type="InterPro" id="IPR001304">
    <property type="entry name" value="C-type_lectin-like"/>
</dbReference>
<evidence type="ECO:0000313" key="3">
    <source>
        <dbReference type="Proteomes" id="UP000265180"/>
    </source>
</evidence>
<name>A0A3P9LRE2_ORYLA</name>
<dbReference type="AlphaFoldDB" id="A0A3P9LRE2"/>
<reference key="1">
    <citation type="journal article" date="2007" name="Nature">
        <title>The medaka draft genome and insights into vertebrate genome evolution.</title>
        <authorList>
            <person name="Kasahara M."/>
            <person name="Naruse K."/>
            <person name="Sasaki S."/>
            <person name="Nakatani Y."/>
            <person name="Qu W."/>
            <person name="Ahsan B."/>
            <person name="Yamada T."/>
            <person name="Nagayasu Y."/>
            <person name="Doi K."/>
            <person name="Kasai Y."/>
            <person name="Jindo T."/>
            <person name="Kobayashi D."/>
            <person name="Shimada A."/>
            <person name="Toyoda A."/>
            <person name="Kuroki Y."/>
            <person name="Fujiyama A."/>
            <person name="Sasaki T."/>
            <person name="Shimizu A."/>
            <person name="Asakawa S."/>
            <person name="Shimizu N."/>
            <person name="Hashimoto S."/>
            <person name="Yang J."/>
            <person name="Lee Y."/>
            <person name="Matsushima K."/>
            <person name="Sugano S."/>
            <person name="Sakaizumi M."/>
            <person name="Narita T."/>
            <person name="Ohishi K."/>
            <person name="Haga S."/>
            <person name="Ohta F."/>
            <person name="Nomoto H."/>
            <person name="Nogata K."/>
            <person name="Morishita T."/>
            <person name="Endo T."/>
            <person name="Shin-I T."/>
            <person name="Takeda H."/>
            <person name="Morishita S."/>
            <person name="Kohara Y."/>
        </authorList>
    </citation>
    <scope>NUCLEOTIDE SEQUENCE [LARGE SCALE GENOMIC DNA]</scope>
    <source>
        <strain>Hd-rR</strain>
    </source>
</reference>
<dbReference type="Proteomes" id="UP000265180">
    <property type="component" value="Chromosome 12"/>
</dbReference>
<reference evidence="2" key="3">
    <citation type="submission" date="2025-08" db="UniProtKB">
        <authorList>
            <consortium name="Ensembl"/>
        </authorList>
    </citation>
    <scope>IDENTIFICATION</scope>
    <source>
        <strain evidence="2">HNI</strain>
    </source>
</reference>
<proteinExistence type="predicted"/>
<dbReference type="Pfam" id="PF00059">
    <property type="entry name" value="Lectin_C"/>
    <property type="match status" value="1"/>
</dbReference>
<evidence type="ECO:0000259" key="1">
    <source>
        <dbReference type="PROSITE" id="PS50041"/>
    </source>
</evidence>
<feature type="domain" description="C-type lectin" evidence="1">
    <location>
        <begin position="12"/>
        <end position="109"/>
    </location>
</feature>
<reference evidence="2 3" key="2">
    <citation type="submission" date="2017-04" db="EMBL/GenBank/DDBJ databases">
        <title>CpG methylation of centromeres and impact of large insertions on vertebrate speciation.</title>
        <authorList>
            <person name="Ichikawa K."/>
            <person name="Yoshimura J."/>
            <person name="Morishita S."/>
        </authorList>
    </citation>
    <scope>NUCLEOTIDE SEQUENCE</scope>
    <source>
        <strain evidence="2 3">HNI</strain>
    </source>
</reference>
<organism evidence="2 3">
    <name type="scientific">Oryzias latipes</name>
    <name type="common">Japanese rice fish</name>
    <name type="synonym">Japanese killifish</name>
    <dbReference type="NCBI Taxonomy" id="8090"/>
    <lineage>
        <taxon>Eukaryota</taxon>
        <taxon>Metazoa</taxon>
        <taxon>Chordata</taxon>
        <taxon>Craniata</taxon>
        <taxon>Vertebrata</taxon>
        <taxon>Euteleostomi</taxon>
        <taxon>Actinopterygii</taxon>
        <taxon>Neopterygii</taxon>
        <taxon>Teleostei</taxon>
        <taxon>Neoteleostei</taxon>
        <taxon>Acanthomorphata</taxon>
        <taxon>Ovalentaria</taxon>
        <taxon>Atherinomorphae</taxon>
        <taxon>Beloniformes</taxon>
        <taxon>Adrianichthyidae</taxon>
        <taxon>Oryziinae</taxon>
        <taxon>Oryzias</taxon>
    </lineage>
</organism>
<dbReference type="Ensembl" id="ENSORLT00020009865.1">
    <property type="protein sequence ID" value="ENSORLP00020023319.1"/>
    <property type="gene ID" value="ENSORLG00020004080.1"/>
</dbReference>
<dbReference type="InterPro" id="IPR016187">
    <property type="entry name" value="CTDL_fold"/>
</dbReference>
<reference evidence="2" key="4">
    <citation type="submission" date="2025-09" db="UniProtKB">
        <authorList>
            <consortium name="Ensembl"/>
        </authorList>
    </citation>
    <scope>IDENTIFICATION</scope>
    <source>
        <strain evidence="2">HNI</strain>
    </source>
</reference>
<dbReference type="SUPFAM" id="SSF56436">
    <property type="entry name" value="C-type lectin-like"/>
    <property type="match status" value="1"/>
</dbReference>
<accession>A0A3P9LRE2</accession>
<dbReference type="SMART" id="SM00034">
    <property type="entry name" value="CLECT"/>
    <property type="match status" value="1"/>
</dbReference>
<dbReference type="PANTHER" id="PTHR22803">
    <property type="entry name" value="MANNOSE, PHOSPHOLIPASE, LECTIN RECEPTOR RELATED"/>
    <property type="match status" value="1"/>
</dbReference>
<dbReference type="PROSITE" id="PS50041">
    <property type="entry name" value="C_TYPE_LECTIN_2"/>
    <property type="match status" value="1"/>
</dbReference>
<dbReference type="InterPro" id="IPR016186">
    <property type="entry name" value="C-type_lectin-like/link_sf"/>
</dbReference>
<dbReference type="Gene3D" id="3.10.100.10">
    <property type="entry name" value="Mannose-Binding Protein A, subunit A"/>
    <property type="match status" value="1"/>
</dbReference>
<protein>
    <recommendedName>
        <fullName evidence="1">C-type lectin domain-containing protein</fullName>
    </recommendedName>
</protein>
<evidence type="ECO:0000313" key="2">
    <source>
        <dbReference type="Ensembl" id="ENSORLP00020023319.1"/>
    </source>
</evidence>